<dbReference type="Proteomes" id="UP000663823">
    <property type="component" value="Unassembled WGS sequence"/>
</dbReference>
<evidence type="ECO:0000313" key="1">
    <source>
        <dbReference type="EMBL" id="CAF4250709.1"/>
    </source>
</evidence>
<reference evidence="1" key="1">
    <citation type="submission" date="2021-02" db="EMBL/GenBank/DDBJ databases">
        <authorList>
            <person name="Nowell W R."/>
        </authorList>
    </citation>
    <scope>NUCLEOTIDE SEQUENCE</scope>
</reference>
<protein>
    <submittedName>
        <fullName evidence="1">Uncharacterized protein</fullName>
    </submittedName>
</protein>
<feature type="non-terminal residue" evidence="1">
    <location>
        <position position="1"/>
    </location>
</feature>
<sequence length="90" mass="9894">SENANQSSEHTTTISLPTAISSNILSERKLLQRTISNENSKDVVIDLDVSPKPTDRHSSQQVITNQTLIPNETKTSLLSIISIPRLASLR</sequence>
<organism evidence="1 2">
    <name type="scientific">Rotaria sordida</name>
    <dbReference type="NCBI Taxonomy" id="392033"/>
    <lineage>
        <taxon>Eukaryota</taxon>
        <taxon>Metazoa</taxon>
        <taxon>Spiralia</taxon>
        <taxon>Gnathifera</taxon>
        <taxon>Rotifera</taxon>
        <taxon>Eurotatoria</taxon>
        <taxon>Bdelloidea</taxon>
        <taxon>Philodinida</taxon>
        <taxon>Philodinidae</taxon>
        <taxon>Rotaria</taxon>
    </lineage>
</organism>
<evidence type="ECO:0000313" key="2">
    <source>
        <dbReference type="Proteomes" id="UP000663823"/>
    </source>
</evidence>
<dbReference type="AlphaFoldDB" id="A0A820ELT6"/>
<accession>A0A820ELT6</accession>
<dbReference type="EMBL" id="CAJOAX010032326">
    <property type="protein sequence ID" value="CAF4250709.1"/>
    <property type="molecule type" value="Genomic_DNA"/>
</dbReference>
<proteinExistence type="predicted"/>
<comment type="caution">
    <text evidence="1">The sequence shown here is derived from an EMBL/GenBank/DDBJ whole genome shotgun (WGS) entry which is preliminary data.</text>
</comment>
<name>A0A820ELT6_9BILA</name>
<gene>
    <name evidence="1" type="ORF">OTI717_LOCUS40414</name>
</gene>